<gene>
    <name evidence="1" type="ORF">DEO72_LG5g1706</name>
</gene>
<organism evidence="1 2">
    <name type="scientific">Vigna unguiculata</name>
    <name type="common">Cowpea</name>
    <dbReference type="NCBI Taxonomy" id="3917"/>
    <lineage>
        <taxon>Eukaryota</taxon>
        <taxon>Viridiplantae</taxon>
        <taxon>Streptophyta</taxon>
        <taxon>Embryophyta</taxon>
        <taxon>Tracheophyta</taxon>
        <taxon>Spermatophyta</taxon>
        <taxon>Magnoliopsida</taxon>
        <taxon>eudicotyledons</taxon>
        <taxon>Gunneridae</taxon>
        <taxon>Pentapetalae</taxon>
        <taxon>rosids</taxon>
        <taxon>fabids</taxon>
        <taxon>Fabales</taxon>
        <taxon>Fabaceae</taxon>
        <taxon>Papilionoideae</taxon>
        <taxon>50 kb inversion clade</taxon>
        <taxon>NPAAA clade</taxon>
        <taxon>indigoferoid/millettioid clade</taxon>
        <taxon>Phaseoleae</taxon>
        <taxon>Vigna</taxon>
    </lineage>
</organism>
<accession>A0A4D6LYL1</accession>
<sequence>MLIFVKHNSLPPRAAALSARVLHPLSRRARRTPLNQFLANNPVSPLFHVPTVHGANLGAVVLASCGFTSLVLACFQVREARTLLFGAVAVLLLVFRDV</sequence>
<evidence type="ECO:0000313" key="2">
    <source>
        <dbReference type="Proteomes" id="UP000501690"/>
    </source>
</evidence>
<keyword evidence="2" id="KW-1185">Reference proteome</keyword>
<name>A0A4D6LYL1_VIGUN</name>
<reference evidence="1 2" key="1">
    <citation type="submission" date="2019-04" db="EMBL/GenBank/DDBJ databases">
        <title>An improved genome assembly and genetic linkage map for asparagus bean, Vigna unguiculata ssp. sesquipedialis.</title>
        <authorList>
            <person name="Xia Q."/>
            <person name="Zhang R."/>
            <person name="Dong Y."/>
        </authorList>
    </citation>
    <scope>NUCLEOTIDE SEQUENCE [LARGE SCALE GENOMIC DNA]</scope>
    <source>
        <tissue evidence="1">Leaf</tissue>
    </source>
</reference>
<proteinExistence type="predicted"/>
<dbReference type="AlphaFoldDB" id="A0A4D6LYL1"/>
<protein>
    <submittedName>
        <fullName evidence="1">Uncharacterized protein</fullName>
    </submittedName>
</protein>
<dbReference type="Proteomes" id="UP000501690">
    <property type="component" value="Linkage Group LG5"/>
</dbReference>
<dbReference type="EMBL" id="CP039349">
    <property type="protein sequence ID" value="QCD93630.1"/>
    <property type="molecule type" value="Genomic_DNA"/>
</dbReference>
<evidence type="ECO:0000313" key="1">
    <source>
        <dbReference type="EMBL" id="QCD93630.1"/>
    </source>
</evidence>